<dbReference type="Proteomes" id="UP000321764">
    <property type="component" value="Unassembled WGS sequence"/>
</dbReference>
<evidence type="ECO:0000256" key="6">
    <source>
        <dbReference type="ARBA" id="ARBA00022692"/>
    </source>
</evidence>
<gene>
    <name evidence="12" type="ORF">FME95_13445</name>
</gene>
<dbReference type="InterPro" id="IPR045584">
    <property type="entry name" value="Pilin-like"/>
</dbReference>
<comment type="caution">
    <text evidence="12">The sequence shown here is derived from an EMBL/GenBank/DDBJ whole genome shotgun (WGS) entry which is preliminary data.</text>
</comment>
<keyword evidence="13" id="KW-1185">Reference proteome</keyword>
<keyword evidence="5" id="KW-0997">Cell inner membrane</keyword>
<dbReference type="GO" id="GO:0015627">
    <property type="term" value="C:type II protein secretion system complex"/>
    <property type="evidence" value="ECO:0007669"/>
    <property type="project" value="InterPro"/>
</dbReference>
<dbReference type="EMBL" id="VKAD01000003">
    <property type="protein sequence ID" value="TXR51519.1"/>
    <property type="molecule type" value="Genomic_DNA"/>
</dbReference>
<dbReference type="Gene3D" id="3.55.40.10">
    <property type="entry name" value="minor pseudopilin epsh domain"/>
    <property type="match status" value="1"/>
</dbReference>
<dbReference type="Pfam" id="PF12019">
    <property type="entry name" value="GspH"/>
    <property type="match status" value="1"/>
</dbReference>
<evidence type="ECO:0000313" key="13">
    <source>
        <dbReference type="Proteomes" id="UP000321764"/>
    </source>
</evidence>
<evidence type="ECO:0000259" key="11">
    <source>
        <dbReference type="Pfam" id="PF12019"/>
    </source>
</evidence>
<dbReference type="GO" id="GO:0005886">
    <property type="term" value="C:plasma membrane"/>
    <property type="evidence" value="ECO:0007669"/>
    <property type="project" value="UniProtKB-SubCell"/>
</dbReference>
<comment type="subcellular location">
    <subcellularLocation>
        <location evidence="1">Cell inner membrane</location>
        <topology evidence="1">Single-pass membrane protein</topology>
    </subcellularLocation>
</comment>
<feature type="domain" description="General secretion pathway GspH" evidence="11">
    <location>
        <begin position="49"/>
        <end position="164"/>
    </location>
</feature>
<dbReference type="InterPro" id="IPR022346">
    <property type="entry name" value="T2SS_GspH"/>
</dbReference>
<keyword evidence="8" id="KW-0472">Membrane</keyword>
<keyword evidence="6" id="KW-0812">Transmembrane</keyword>
<dbReference type="Pfam" id="PF07963">
    <property type="entry name" value="N_methyl"/>
    <property type="match status" value="1"/>
</dbReference>
<organism evidence="12 13">
    <name type="scientific">Reinekea thalattae</name>
    <dbReference type="NCBI Taxonomy" id="2593301"/>
    <lineage>
        <taxon>Bacteria</taxon>
        <taxon>Pseudomonadati</taxon>
        <taxon>Pseudomonadota</taxon>
        <taxon>Gammaproteobacteria</taxon>
        <taxon>Oceanospirillales</taxon>
        <taxon>Saccharospirillaceae</taxon>
        <taxon>Reinekea</taxon>
    </lineage>
</organism>
<evidence type="ECO:0000256" key="10">
    <source>
        <dbReference type="ARBA" id="ARBA00030775"/>
    </source>
</evidence>
<evidence type="ECO:0000256" key="7">
    <source>
        <dbReference type="ARBA" id="ARBA00022989"/>
    </source>
</evidence>
<comment type="similarity">
    <text evidence="9">Belongs to the GSP H family.</text>
</comment>
<evidence type="ECO:0000256" key="2">
    <source>
        <dbReference type="ARBA" id="ARBA00021549"/>
    </source>
</evidence>
<evidence type="ECO:0000256" key="1">
    <source>
        <dbReference type="ARBA" id="ARBA00004377"/>
    </source>
</evidence>
<sequence length="193" mass="21880">MRMNKQLGFSLLELLIAISILMLALSAALPSLSDFKHRIESDLERAHWLQLLNYARAIALNNQQRLILCPMENNVCSSDTAQPWVLFTDPDKSKSLDVDAGETRLRQYQPSAQTRFGYYSAGVPYFRFGNDSSDIYQGMPEGFTICPFGTLDQTAWHLTVSITGRITLYNERDAEGRPLRNKSGQWVLTHCDT</sequence>
<reference evidence="12 13" key="1">
    <citation type="submission" date="2019-07" db="EMBL/GenBank/DDBJ databases">
        <title>Reinekea sp. strain SSH23 genome sequencing and assembly.</title>
        <authorList>
            <person name="Kim I."/>
        </authorList>
    </citation>
    <scope>NUCLEOTIDE SEQUENCE [LARGE SCALE GENOMIC DNA]</scope>
    <source>
        <strain evidence="12 13">SSH23</strain>
    </source>
</reference>
<evidence type="ECO:0000313" key="12">
    <source>
        <dbReference type="EMBL" id="TXR51519.1"/>
    </source>
</evidence>
<evidence type="ECO:0000256" key="8">
    <source>
        <dbReference type="ARBA" id="ARBA00023136"/>
    </source>
</evidence>
<dbReference type="GO" id="GO:0015628">
    <property type="term" value="P:protein secretion by the type II secretion system"/>
    <property type="evidence" value="ECO:0007669"/>
    <property type="project" value="InterPro"/>
</dbReference>
<dbReference type="NCBIfam" id="TIGR02532">
    <property type="entry name" value="IV_pilin_GFxxxE"/>
    <property type="match status" value="1"/>
</dbReference>
<name>A0A5C8Z2P1_9GAMM</name>
<keyword evidence="7" id="KW-1133">Transmembrane helix</keyword>
<keyword evidence="3" id="KW-1003">Cell membrane</keyword>
<evidence type="ECO:0000256" key="9">
    <source>
        <dbReference type="ARBA" id="ARBA00025772"/>
    </source>
</evidence>
<protein>
    <recommendedName>
        <fullName evidence="2">Type II secretion system protein H</fullName>
    </recommendedName>
    <alternativeName>
        <fullName evidence="10">General secretion pathway protein H</fullName>
    </alternativeName>
</protein>
<dbReference type="InterPro" id="IPR012902">
    <property type="entry name" value="N_methyl_site"/>
</dbReference>
<dbReference type="AlphaFoldDB" id="A0A5C8Z2P1"/>
<dbReference type="SUPFAM" id="SSF54523">
    <property type="entry name" value="Pili subunits"/>
    <property type="match status" value="1"/>
</dbReference>
<proteinExistence type="inferred from homology"/>
<keyword evidence="4" id="KW-0488">Methylation</keyword>
<accession>A0A5C8Z2P1</accession>
<dbReference type="OrthoDB" id="6196913at2"/>
<evidence type="ECO:0000256" key="4">
    <source>
        <dbReference type="ARBA" id="ARBA00022481"/>
    </source>
</evidence>
<evidence type="ECO:0000256" key="3">
    <source>
        <dbReference type="ARBA" id="ARBA00022475"/>
    </source>
</evidence>
<evidence type="ECO:0000256" key="5">
    <source>
        <dbReference type="ARBA" id="ARBA00022519"/>
    </source>
</evidence>